<comment type="caution">
    <text evidence="6">The sequence shown here is derived from an EMBL/GenBank/DDBJ whole genome shotgun (WGS) entry which is preliminary data.</text>
</comment>
<dbReference type="Gene3D" id="1.25.40.10">
    <property type="entry name" value="Tetratricopeptide repeat domain"/>
    <property type="match status" value="2"/>
</dbReference>
<dbReference type="AlphaFoldDB" id="A0A1Q3ANJ3"/>
<dbReference type="Pfam" id="PF14432">
    <property type="entry name" value="DYW_deaminase"/>
    <property type="match status" value="1"/>
</dbReference>
<dbReference type="FunFam" id="1.25.40.10:FF:000450">
    <property type="entry name" value="Putative pentatricopeptide repeat-containing protein"/>
    <property type="match status" value="1"/>
</dbReference>
<dbReference type="STRING" id="3775.A0A1Q3ANJ3"/>
<gene>
    <name evidence="6" type="ORF">CFOL_v3_00738</name>
</gene>
<evidence type="ECO:0000256" key="2">
    <source>
        <dbReference type="ARBA" id="ARBA00022737"/>
    </source>
</evidence>
<dbReference type="GO" id="GO:0008270">
    <property type="term" value="F:zinc ion binding"/>
    <property type="evidence" value="ECO:0007669"/>
    <property type="project" value="InterPro"/>
</dbReference>
<dbReference type="InterPro" id="IPR011990">
    <property type="entry name" value="TPR-like_helical_dom_sf"/>
</dbReference>
<dbReference type="InterPro" id="IPR046848">
    <property type="entry name" value="E_motif"/>
</dbReference>
<evidence type="ECO:0000256" key="3">
    <source>
        <dbReference type="PROSITE-ProRule" id="PRU00708"/>
    </source>
</evidence>
<dbReference type="GO" id="GO:0003723">
    <property type="term" value="F:RNA binding"/>
    <property type="evidence" value="ECO:0007669"/>
    <property type="project" value="InterPro"/>
</dbReference>
<keyword evidence="7" id="KW-1185">Reference proteome</keyword>
<dbReference type="InterPro" id="IPR002885">
    <property type="entry name" value="PPR_rpt"/>
</dbReference>
<evidence type="ECO:0000256" key="4">
    <source>
        <dbReference type="SAM" id="MobiDB-lite"/>
    </source>
</evidence>
<keyword evidence="2" id="KW-0677">Repeat</keyword>
<feature type="compositionally biased region" description="Low complexity" evidence="4">
    <location>
        <begin position="10"/>
        <end position="19"/>
    </location>
</feature>
<reference evidence="7" key="1">
    <citation type="submission" date="2016-04" db="EMBL/GenBank/DDBJ databases">
        <title>Cephalotus genome sequencing.</title>
        <authorList>
            <person name="Fukushima K."/>
            <person name="Hasebe M."/>
            <person name="Fang X."/>
        </authorList>
    </citation>
    <scope>NUCLEOTIDE SEQUENCE [LARGE SCALE GENOMIC DNA]</scope>
    <source>
        <strain evidence="7">cv. St1</strain>
    </source>
</reference>
<feature type="repeat" description="PPR" evidence="3">
    <location>
        <begin position="245"/>
        <end position="279"/>
    </location>
</feature>
<organism evidence="6 7">
    <name type="scientific">Cephalotus follicularis</name>
    <name type="common">Albany pitcher plant</name>
    <dbReference type="NCBI Taxonomy" id="3775"/>
    <lineage>
        <taxon>Eukaryota</taxon>
        <taxon>Viridiplantae</taxon>
        <taxon>Streptophyta</taxon>
        <taxon>Embryophyta</taxon>
        <taxon>Tracheophyta</taxon>
        <taxon>Spermatophyta</taxon>
        <taxon>Magnoliopsida</taxon>
        <taxon>eudicotyledons</taxon>
        <taxon>Gunneridae</taxon>
        <taxon>Pentapetalae</taxon>
        <taxon>rosids</taxon>
        <taxon>fabids</taxon>
        <taxon>Oxalidales</taxon>
        <taxon>Cephalotaceae</taxon>
        <taxon>Cephalotus</taxon>
    </lineage>
</organism>
<name>A0A1Q3ANJ3_CEPFO</name>
<dbReference type="Pfam" id="PF01535">
    <property type="entry name" value="PPR"/>
    <property type="match status" value="5"/>
</dbReference>
<evidence type="ECO:0000313" key="7">
    <source>
        <dbReference type="Proteomes" id="UP000187406"/>
    </source>
</evidence>
<evidence type="ECO:0000259" key="5">
    <source>
        <dbReference type="Pfam" id="PF14432"/>
    </source>
</evidence>
<sequence>MEHSLKRSSKPIPLHSSPLSLPPNAPLRRHTQRLHFPFRPQIVRRLIAPNPSGYASNSRMFDAVVLFCKMRELGVAVNSVTVLGLVPVCGVPNYLGLGMCLHGLCVKFGLDVDLSVGNCLLTMYVKCGSVLCGRRLFDEMPEKGLITWNAMISGYAQNGLATHVLDVYRKMELCGVCPDPVTLVGVLSSCAHLGAHSVGRKVEQIIESLGFGSNPFLNNALVNMYARCGNLVKAQALFDGLPVKSLVSWTAIIGGYGMHGQGEIAVELFSEMIRSGIKPDGAAFVSILSACSHAGLTNKGMDYFAAMERKYGLLPGPEHYSCIVDLLGRAGRLNEALELIGSMQVEHDGAVWGALLGACKIHRNVELAELAFERVIELEPTNIGYYVLLSNVYSEVENLEGVSRVRVMMRERKLKKVPGYSYVEFKGTVHLFLVGDKSHPQTEEMYRMLDALENLVKELGGGSKKNDFEGRNEDFLVGMGIHSEKLAIAFGLLNTDPGTEIIVIKNLRVCGDCHLFMKLVSKIVDRQLVVRDATRFHHFRSGVCSCKDYW</sequence>
<feature type="region of interest" description="Disordered" evidence="4">
    <location>
        <begin position="1"/>
        <end position="25"/>
    </location>
</feature>
<comment type="similarity">
    <text evidence="1">Belongs to the PPR family. PCMP-H subfamily.</text>
</comment>
<dbReference type="GO" id="GO:0009451">
    <property type="term" value="P:RNA modification"/>
    <property type="evidence" value="ECO:0007669"/>
    <property type="project" value="InterPro"/>
</dbReference>
<dbReference type="OrthoDB" id="1487578at2759"/>
<dbReference type="Pfam" id="PF13041">
    <property type="entry name" value="PPR_2"/>
    <property type="match status" value="1"/>
</dbReference>
<dbReference type="FunCoup" id="A0A1Q3ANJ3">
    <property type="interactions" value="9"/>
</dbReference>
<protein>
    <submittedName>
        <fullName evidence="6">PPR domain-containing protein/PPR_2 domain-containing protein/DYW_deaminase domain-containing protein</fullName>
    </submittedName>
</protein>
<dbReference type="NCBIfam" id="TIGR00756">
    <property type="entry name" value="PPR"/>
    <property type="match status" value="3"/>
</dbReference>
<accession>A0A1Q3ANJ3</accession>
<dbReference type="InParanoid" id="A0A1Q3ANJ3"/>
<dbReference type="InterPro" id="IPR046960">
    <property type="entry name" value="PPR_At4g14850-like_plant"/>
</dbReference>
<dbReference type="PANTHER" id="PTHR47926">
    <property type="entry name" value="PENTATRICOPEPTIDE REPEAT-CONTAINING PROTEIN"/>
    <property type="match status" value="1"/>
</dbReference>
<dbReference type="PANTHER" id="PTHR47926:SF503">
    <property type="entry name" value="PENTATRICOPEPTIDE REPEAT-CONTAINING PROTEIN"/>
    <property type="match status" value="1"/>
</dbReference>
<proteinExistence type="inferred from homology"/>
<evidence type="ECO:0000256" key="1">
    <source>
        <dbReference type="ARBA" id="ARBA00006643"/>
    </source>
</evidence>
<dbReference type="PROSITE" id="PS51375">
    <property type="entry name" value="PPR"/>
    <property type="match status" value="2"/>
</dbReference>
<feature type="repeat" description="PPR" evidence="3">
    <location>
        <begin position="144"/>
        <end position="178"/>
    </location>
</feature>
<dbReference type="InterPro" id="IPR032867">
    <property type="entry name" value="DYW_dom"/>
</dbReference>
<evidence type="ECO:0000313" key="6">
    <source>
        <dbReference type="EMBL" id="GAV57200.1"/>
    </source>
</evidence>
<feature type="domain" description="DYW" evidence="5">
    <location>
        <begin position="481"/>
        <end position="550"/>
    </location>
</feature>
<dbReference type="EMBL" id="BDDD01000022">
    <property type="protein sequence ID" value="GAV57200.1"/>
    <property type="molecule type" value="Genomic_DNA"/>
</dbReference>
<dbReference type="Pfam" id="PF20431">
    <property type="entry name" value="E_motif"/>
    <property type="match status" value="1"/>
</dbReference>
<dbReference type="FunFam" id="1.25.40.10:FF:000090">
    <property type="entry name" value="Pentatricopeptide repeat-containing protein, chloroplastic"/>
    <property type="match status" value="1"/>
</dbReference>
<dbReference type="Proteomes" id="UP000187406">
    <property type="component" value="Unassembled WGS sequence"/>
</dbReference>